<name>A0A4V1D337_9BACT</name>
<dbReference type="RefSeq" id="WP_123613967.1">
    <property type="nucleotide sequence ID" value="NZ_CAXHQF010000168.1"/>
</dbReference>
<dbReference type="KEGG" id="ddb:E7747_04730"/>
<accession>A0A4V1D337</accession>
<reference evidence="2" key="1">
    <citation type="submission" date="2019-02" db="EMBL/GenBank/DDBJ databases">
        <title>Isolation and identification of novel species under the genus Muribaculum.</title>
        <authorList>
            <person name="Miyake S."/>
            <person name="Ding Y."/>
            <person name="Low A."/>
            <person name="Soh M."/>
            <person name="Seedorf H."/>
        </authorList>
    </citation>
    <scope>NUCLEOTIDE SEQUENCE [LARGE SCALE GENOMIC DNA]</scope>
    <source>
        <strain evidence="2">H5</strain>
    </source>
</reference>
<dbReference type="SUPFAM" id="SSF47413">
    <property type="entry name" value="lambda repressor-like DNA-binding domains"/>
    <property type="match status" value="1"/>
</dbReference>
<dbReference type="GO" id="GO:0003677">
    <property type="term" value="F:DNA binding"/>
    <property type="evidence" value="ECO:0007669"/>
    <property type="project" value="InterPro"/>
</dbReference>
<evidence type="ECO:0000313" key="2">
    <source>
        <dbReference type="Proteomes" id="UP000297149"/>
    </source>
</evidence>
<gene>
    <name evidence="1" type="ORF">E7747_04730</name>
</gene>
<keyword evidence="2" id="KW-1185">Reference proteome</keyword>
<protein>
    <submittedName>
        <fullName evidence="1">XRE family transcriptional regulator</fullName>
    </submittedName>
</protein>
<dbReference type="InterPro" id="IPR010982">
    <property type="entry name" value="Lambda_DNA-bd_dom_sf"/>
</dbReference>
<dbReference type="EMBL" id="CP039396">
    <property type="protein sequence ID" value="QCD41648.1"/>
    <property type="molecule type" value="Genomic_DNA"/>
</dbReference>
<dbReference type="Proteomes" id="UP000297149">
    <property type="component" value="Chromosome"/>
</dbReference>
<sequence length="70" mass="8247">MTTIFIGKLIKDELKAQQKSVVWLSQELGCNRTNIYKIFNRHSIDAELLLRISRIMGRNFFEPYVDRLSS</sequence>
<proteinExistence type="predicted"/>
<evidence type="ECO:0000313" key="1">
    <source>
        <dbReference type="EMBL" id="QCD41648.1"/>
    </source>
</evidence>
<dbReference type="AlphaFoldDB" id="A0A4V1D337"/>
<dbReference type="Gene3D" id="1.10.260.40">
    <property type="entry name" value="lambda repressor-like DNA-binding domains"/>
    <property type="match status" value="1"/>
</dbReference>
<organism evidence="1 2">
    <name type="scientific">Duncaniella dubosii</name>
    <dbReference type="NCBI Taxonomy" id="2518971"/>
    <lineage>
        <taxon>Bacteria</taxon>
        <taxon>Pseudomonadati</taxon>
        <taxon>Bacteroidota</taxon>
        <taxon>Bacteroidia</taxon>
        <taxon>Bacteroidales</taxon>
        <taxon>Muribaculaceae</taxon>
        <taxon>Duncaniella</taxon>
    </lineage>
</organism>